<reference evidence="4" key="1">
    <citation type="submission" date="2016-11" db="EMBL/GenBank/DDBJ databases">
        <authorList>
            <person name="Varghese N."/>
            <person name="Submissions S."/>
        </authorList>
    </citation>
    <scope>NUCLEOTIDE SEQUENCE [LARGE SCALE GENOMIC DNA]</scope>
    <source>
        <strain evidence="4">DSM 14826</strain>
    </source>
</reference>
<evidence type="ECO:0000259" key="2">
    <source>
        <dbReference type="Pfam" id="PF22230"/>
    </source>
</evidence>
<dbReference type="OrthoDB" id="2080251at2"/>
<accession>A0A1M6QKM2</accession>
<evidence type="ECO:0000259" key="1">
    <source>
        <dbReference type="Pfam" id="PF09455"/>
    </source>
</evidence>
<dbReference type="AlphaFoldDB" id="A0A1M6QKM2"/>
<feature type="domain" description="CRISPR system endoribonuclease Csx1 CARF" evidence="2">
    <location>
        <begin position="14"/>
        <end position="174"/>
    </location>
</feature>
<dbReference type="Pfam" id="PF09455">
    <property type="entry name" value="Csx1_HEPN"/>
    <property type="match status" value="1"/>
</dbReference>
<dbReference type="Gene3D" id="3.40.50.10640">
    <property type="entry name" value="SSO1389-like"/>
    <property type="match status" value="1"/>
</dbReference>
<organism evidence="3 4">
    <name type="scientific">Anaerobranca californiensis DSM 14826</name>
    <dbReference type="NCBI Taxonomy" id="1120989"/>
    <lineage>
        <taxon>Bacteria</taxon>
        <taxon>Bacillati</taxon>
        <taxon>Bacillota</taxon>
        <taxon>Clostridia</taxon>
        <taxon>Eubacteriales</taxon>
        <taxon>Proteinivoracaceae</taxon>
        <taxon>Anaerobranca</taxon>
    </lineage>
</organism>
<dbReference type="InterPro" id="IPR019016">
    <property type="entry name" value="Csx1-like_HEPN"/>
</dbReference>
<dbReference type="InterPro" id="IPR027419">
    <property type="entry name" value="CRISPR-assoc_Csx1_C"/>
</dbReference>
<dbReference type="RefSeq" id="WP_072908069.1">
    <property type="nucleotide sequence ID" value="NZ_FRAI01000021.1"/>
</dbReference>
<dbReference type="Pfam" id="PF22230">
    <property type="entry name" value="Csx1_CARF"/>
    <property type="match status" value="1"/>
</dbReference>
<feature type="domain" description="CRISPR system endoribonuclease Csx1-like HEPN" evidence="1">
    <location>
        <begin position="370"/>
        <end position="443"/>
    </location>
</feature>
<dbReference type="EMBL" id="FRAI01000021">
    <property type="protein sequence ID" value="SHK20660.1"/>
    <property type="molecule type" value="Genomic_DNA"/>
</dbReference>
<keyword evidence="4" id="KW-1185">Reference proteome</keyword>
<dbReference type="STRING" id="1120989.SAMN02745227_01782"/>
<dbReference type="SUPFAM" id="SSF160980">
    <property type="entry name" value="SSO1389-like"/>
    <property type="match status" value="1"/>
</dbReference>
<dbReference type="InterPro" id="IPR053857">
    <property type="entry name" value="Csx1_CARF"/>
</dbReference>
<protein>
    <submittedName>
        <fullName evidence="3">CRISPR-associated protein Csx1</fullName>
    </submittedName>
</protein>
<sequence>MNVIYQVGRFTDYPVNFSINEGEKIFEKKSVLSSFVLRDFFQSQGTKAEAVLFYPVSIVFNMNFSKDKNLPLDIKEELNKTFENPADYLINPEQLIEKMADVYEKERDDFLILHSIGAYLSNIEINGKYSDIVLNVLADMIKRLFDKEVKAFYIDISSGLNFYISAMLEAARHFSVFANLFYWGERDKIPSIYIVFTDPIFNNKVEKYNIYKEKQNFLAFFNSPINKEETIKNFSFVKDGIYQEKEMRKKKGSLVKKLDSFTLLYSAIKNDIPLYVLSNLANFHSEEEITEEIKKLVDSIFERNKKFGYNSSLNVDKNSFNKALLSLALYKGIVSLLNRNGIKYSNDEGIEIEKLVEYFKKFYETFNLTGNYKVLNTEIENLKKILENKLDESKYNKWIPLWQLKEPYKSTEVDNRNFFAHSGLERNTVEFKKEKDKLFIRYNLENYALKKEKNTEYSIVEKWLRDNI</sequence>
<dbReference type="NCBIfam" id="TIGR01897">
    <property type="entry name" value="cas_MJ1666"/>
    <property type="match status" value="1"/>
</dbReference>
<gene>
    <name evidence="3" type="ORF">SAMN02745227_01782</name>
</gene>
<evidence type="ECO:0000313" key="3">
    <source>
        <dbReference type="EMBL" id="SHK20660.1"/>
    </source>
</evidence>
<dbReference type="Proteomes" id="UP000243547">
    <property type="component" value="Unassembled WGS sequence"/>
</dbReference>
<dbReference type="InterPro" id="IPR010171">
    <property type="entry name" value="CRISPR_Csx1"/>
</dbReference>
<evidence type="ECO:0000313" key="4">
    <source>
        <dbReference type="Proteomes" id="UP000243547"/>
    </source>
</evidence>
<dbReference type="Gene3D" id="1.10.3740.10">
    <property type="entry name" value="SSO1389-like domains"/>
    <property type="match status" value="1"/>
</dbReference>
<proteinExistence type="predicted"/>
<name>A0A1M6QKM2_9FIRM</name>